<dbReference type="Proteomes" id="UP000253934">
    <property type="component" value="Unassembled WGS sequence"/>
</dbReference>
<dbReference type="AlphaFoldDB" id="A0A369KMX7"/>
<organism evidence="2 3">
    <name type="scientific">Spirobacillus cienkowskii</name>
    <dbReference type="NCBI Taxonomy" id="495820"/>
    <lineage>
        <taxon>Bacteria</taxon>
        <taxon>Pseudomonadati</taxon>
        <taxon>Bdellovibrionota</taxon>
        <taxon>Oligoflexia</taxon>
        <taxon>Silvanigrellales</taxon>
        <taxon>Spirobacillus</taxon>
    </lineage>
</organism>
<feature type="signal peptide" evidence="1">
    <location>
        <begin position="1"/>
        <end position="19"/>
    </location>
</feature>
<comment type="caution">
    <text evidence="2">The sequence shown here is derived from an EMBL/GenBank/DDBJ whole genome shotgun (WGS) entry which is preliminary data.</text>
</comment>
<protein>
    <submittedName>
        <fullName evidence="2">Uncharacterized protein</fullName>
    </submittedName>
</protein>
<keyword evidence="1" id="KW-0732">Signal</keyword>
<gene>
    <name evidence="2" type="ORF">DCC88_07265</name>
</gene>
<keyword evidence="3" id="KW-1185">Reference proteome</keyword>
<name>A0A369KMX7_9BACT</name>
<proteinExistence type="predicted"/>
<sequence>MKIILNFFIVIFGLSSVCAFSNDFNQKKVSINFVPGTAFLAKVCTKNGCSTEKAVGQSHQDYLNVGDYVCVSVAGAFFKRYEYFFKITNSGESYINFWGPFFYPKYFYDYNFIQYFDYKTNSTNFACSTWDFENNKFVD</sequence>
<evidence type="ECO:0000313" key="2">
    <source>
        <dbReference type="EMBL" id="RDB35999.1"/>
    </source>
</evidence>
<feature type="chain" id="PRO_5016579286" evidence="1">
    <location>
        <begin position="20"/>
        <end position="139"/>
    </location>
</feature>
<reference evidence="2" key="1">
    <citation type="submission" date="2018-04" db="EMBL/GenBank/DDBJ databases">
        <title>Draft genome sequence of the Candidatus Spirobacillus cienkowskii, a pathogen of freshwater Daphnia species, reconstructed from hemolymph metagenomic reads.</title>
        <authorList>
            <person name="Bresciani L."/>
            <person name="Lemos L.N."/>
            <person name="Wale N."/>
            <person name="Lin J.Y."/>
            <person name="Fernandes G.R."/>
            <person name="Duffy M.A."/>
            <person name="Rodrigues J.M."/>
        </authorList>
    </citation>
    <scope>NUCLEOTIDE SEQUENCE [LARGE SCALE GENOMIC DNA]</scope>
    <source>
        <strain evidence="2">Binning01</strain>
    </source>
</reference>
<accession>A0A369KMX7</accession>
<evidence type="ECO:0000313" key="3">
    <source>
        <dbReference type="Proteomes" id="UP000253934"/>
    </source>
</evidence>
<evidence type="ECO:0000256" key="1">
    <source>
        <dbReference type="SAM" id="SignalP"/>
    </source>
</evidence>
<dbReference type="RefSeq" id="WP_338635315.1">
    <property type="nucleotide sequence ID" value="NZ_CP146516.1"/>
</dbReference>
<dbReference type="EMBL" id="QOVW01000069">
    <property type="protein sequence ID" value="RDB35999.1"/>
    <property type="molecule type" value="Genomic_DNA"/>
</dbReference>